<sequence length="405" mass="46466">MKAVSMKTFSLFVLQAFQERQPFVGGAYVNLVPVSSTTSEKKLDDLVPVSSTTSKRKLESGLGVEIHPPLVFTHDGALVEPEESTVYDVKLIIHAKTTVSREVEYKGRVPGIKKIHDTTFEYANGYVTGWIMAEETLKQWILSGTLVPSDKLMLLDPLMYITSFPGIYTFAMTSDTHSPYLYFGDRFPISGYRKSRRDKMKQQREEVMNRAEKRRNEEQKEIKEILDESETGRDIEERPEEFDKKKYEERMVTEGSQVMELFDDKFQCVLKFDPGIGATRIPEGAYQKLGKELGKEVFVKDGRYQGKCEDIKKSLKVTNLEPFRDRFYISFWIRHSVEFNYLRVLREENGHCILDLINGHDSCVLGTSFLRALAYNVEPSYDPTAKPYEIHLAVAVGTLLDLVTK</sequence>
<feature type="region of interest" description="Disordered" evidence="1">
    <location>
        <begin position="194"/>
        <end position="240"/>
    </location>
</feature>
<reference evidence="2 3" key="1">
    <citation type="submission" date="2012-05" db="EMBL/GenBank/DDBJ databases">
        <title>Recombination and specialization in a pathogen metapopulation.</title>
        <authorList>
            <person name="Gardiner A."/>
            <person name="Kemen E."/>
            <person name="Schultz-Larsen T."/>
            <person name="MacLean D."/>
            <person name="Van Oosterhout C."/>
            <person name="Jones J.D.G."/>
        </authorList>
    </citation>
    <scope>NUCLEOTIDE SEQUENCE [LARGE SCALE GENOMIC DNA]</scope>
    <source>
        <strain evidence="2 3">Ac Nc2</strain>
    </source>
</reference>
<dbReference type="EMBL" id="CAIX01000089">
    <property type="protein sequence ID" value="CCI10117.1"/>
    <property type="molecule type" value="Genomic_DNA"/>
</dbReference>
<evidence type="ECO:0000313" key="3">
    <source>
        <dbReference type="Proteomes" id="UP000053237"/>
    </source>
</evidence>
<dbReference type="Proteomes" id="UP000053237">
    <property type="component" value="Unassembled WGS sequence"/>
</dbReference>
<proteinExistence type="predicted"/>
<dbReference type="AlphaFoldDB" id="A0A024FT99"/>
<gene>
    <name evidence="2" type="ORF">BN9_059880</name>
</gene>
<name>A0A024FT99_9STRA</name>
<accession>A0A024FT99</accession>
<comment type="caution">
    <text evidence="2">The sequence shown here is derived from an EMBL/GenBank/DDBJ whole genome shotgun (WGS) entry which is preliminary data.</text>
</comment>
<dbReference type="InParanoid" id="A0A024FT99"/>
<evidence type="ECO:0000313" key="2">
    <source>
        <dbReference type="EMBL" id="CCI10117.1"/>
    </source>
</evidence>
<organism evidence="2 3">
    <name type="scientific">Albugo candida</name>
    <dbReference type="NCBI Taxonomy" id="65357"/>
    <lineage>
        <taxon>Eukaryota</taxon>
        <taxon>Sar</taxon>
        <taxon>Stramenopiles</taxon>
        <taxon>Oomycota</taxon>
        <taxon>Peronosporomycetes</taxon>
        <taxon>Albuginales</taxon>
        <taxon>Albuginaceae</taxon>
        <taxon>Albugo</taxon>
    </lineage>
</organism>
<feature type="compositionally biased region" description="Basic and acidic residues" evidence="1">
    <location>
        <begin position="200"/>
        <end position="240"/>
    </location>
</feature>
<keyword evidence="3" id="KW-1185">Reference proteome</keyword>
<protein>
    <submittedName>
        <fullName evidence="2">Uncharacterized protein</fullName>
    </submittedName>
</protein>
<evidence type="ECO:0000256" key="1">
    <source>
        <dbReference type="SAM" id="MobiDB-lite"/>
    </source>
</evidence>